<dbReference type="VEuPathDB" id="FungiDB:AN2203"/>
<dbReference type="RefSeq" id="XP_659807.1">
    <property type="nucleotide sequence ID" value="XM_654715.1"/>
</dbReference>
<evidence type="ECO:0000313" key="2">
    <source>
        <dbReference type="Proteomes" id="UP000000560"/>
    </source>
</evidence>
<keyword evidence="2" id="KW-1185">Reference proteome</keyword>
<gene>
    <name evidence="1" type="ORF">ANIA_02203</name>
</gene>
<accession>C8VMJ3</accession>
<accession>Q5BB77</accession>
<name>Q5BB77_EMENI</name>
<dbReference type="InParanoid" id="Q5BB77"/>
<evidence type="ECO:0000313" key="1">
    <source>
        <dbReference type="EMBL" id="CBF86375.1"/>
    </source>
</evidence>
<reference evidence="2" key="2">
    <citation type="journal article" date="2009" name="Fungal Genet. Biol.">
        <title>The 2008 update of the Aspergillus nidulans genome annotation: a community effort.</title>
        <authorList>
            <person name="Wortman J.R."/>
            <person name="Gilsenan J.M."/>
            <person name="Joardar V."/>
            <person name="Deegan J."/>
            <person name="Clutterbuck J."/>
            <person name="Andersen M.R."/>
            <person name="Archer D."/>
            <person name="Bencina M."/>
            <person name="Braus G."/>
            <person name="Coutinho P."/>
            <person name="von Dohren H."/>
            <person name="Doonan J."/>
            <person name="Driessen A.J."/>
            <person name="Durek P."/>
            <person name="Espeso E."/>
            <person name="Fekete E."/>
            <person name="Flipphi M."/>
            <person name="Estrada C.G."/>
            <person name="Geysens S."/>
            <person name="Goldman G."/>
            <person name="de Groot P.W."/>
            <person name="Hansen K."/>
            <person name="Harris S.D."/>
            <person name="Heinekamp T."/>
            <person name="Helmstaedt K."/>
            <person name="Henrissat B."/>
            <person name="Hofmann G."/>
            <person name="Homan T."/>
            <person name="Horio T."/>
            <person name="Horiuchi H."/>
            <person name="James S."/>
            <person name="Jones M."/>
            <person name="Karaffa L."/>
            <person name="Karanyi Z."/>
            <person name="Kato M."/>
            <person name="Keller N."/>
            <person name="Kelly D.E."/>
            <person name="Kiel J.A."/>
            <person name="Kim J.M."/>
            <person name="van der Klei I.J."/>
            <person name="Klis F.M."/>
            <person name="Kovalchuk A."/>
            <person name="Krasevec N."/>
            <person name="Kubicek C.P."/>
            <person name="Liu B."/>
            <person name="Maccabe A."/>
            <person name="Meyer V."/>
            <person name="Mirabito P."/>
            <person name="Miskei M."/>
            <person name="Mos M."/>
            <person name="Mullins J."/>
            <person name="Nelson D.R."/>
            <person name="Nielsen J."/>
            <person name="Oakley B.R."/>
            <person name="Osmani S.A."/>
            <person name="Pakula T."/>
            <person name="Paszewski A."/>
            <person name="Paulsen I."/>
            <person name="Pilsyk S."/>
            <person name="Pocsi I."/>
            <person name="Punt P.J."/>
            <person name="Ram A.F."/>
            <person name="Ren Q."/>
            <person name="Robellet X."/>
            <person name="Robson G."/>
            <person name="Seiboth B."/>
            <person name="van Solingen P."/>
            <person name="Specht T."/>
            <person name="Sun J."/>
            <person name="Taheri-Talesh N."/>
            <person name="Takeshita N."/>
            <person name="Ussery D."/>
            <person name="vanKuyk P.A."/>
            <person name="Visser H."/>
            <person name="van de Vondervoort P.J."/>
            <person name="de Vries R.P."/>
            <person name="Walton J."/>
            <person name="Xiang X."/>
            <person name="Xiong Y."/>
            <person name="Zeng A.P."/>
            <person name="Brandt B.W."/>
            <person name="Cornell M.J."/>
            <person name="van den Hondel C.A."/>
            <person name="Visser J."/>
            <person name="Oliver S.G."/>
            <person name="Turner G."/>
        </authorList>
    </citation>
    <scope>GENOME REANNOTATION</scope>
    <source>
        <strain evidence="2">FGSC A4 / ATCC 38163 / CBS 112.46 / NRRL 194 / M139</strain>
    </source>
</reference>
<dbReference type="GeneID" id="2875349"/>
<dbReference type="EMBL" id="BN001307">
    <property type="protein sequence ID" value="CBF86375.1"/>
    <property type="molecule type" value="Genomic_DNA"/>
</dbReference>
<sequence>MAIHQQSQNMSNCFTPLQVVPTMAPNTREVLENGVFSRRAAGPSSRGTPVSRLPPLPLIQRELSAESWLKHHPCCSHYLRWHWYLMNVIRTGPVPVFWEVTYSLYSVAHWRFRLFVLSRR</sequence>
<dbReference type="HOGENOM" id="CLU_2049676_0_0_1"/>
<reference evidence="2" key="1">
    <citation type="journal article" date="2005" name="Nature">
        <title>Sequencing of Aspergillus nidulans and comparative analysis with A. fumigatus and A. oryzae.</title>
        <authorList>
            <person name="Galagan J.E."/>
            <person name="Calvo S.E."/>
            <person name="Cuomo C."/>
            <person name="Ma L.J."/>
            <person name="Wortman J.R."/>
            <person name="Batzoglou S."/>
            <person name="Lee S.I."/>
            <person name="Basturkmen M."/>
            <person name="Spevak C.C."/>
            <person name="Clutterbuck J."/>
            <person name="Kapitonov V."/>
            <person name="Jurka J."/>
            <person name="Scazzocchio C."/>
            <person name="Farman M."/>
            <person name="Butler J."/>
            <person name="Purcell S."/>
            <person name="Harris S."/>
            <person name="Braus G.H."/>
            <person name="Draht O."/>
            <person name="Busch S."/>
            <person name="D'Enfert C."/>
            <person name="Bouchier C."/>
            <person name="Goldman G.H."/>
            <person name="Bell-Pedersen D."/>
            <person name="Griffiths-Jones S."/>
            <person name="Doonan J.H."/>
            <person name="Yu J."/>
            <person name="Vienken K."/>
            <person name="Pain A."/>
            <person name="Freitag M."/>
            <person name="Selker E.U."/>
            <person name="Archer D.B."/>
            <person name="Penalva M.A."/>
            <person name="Oakley B.R."/>
            <person name="Momany M."/>
            <person name="Tanaka T."/>
            <person name="Kumagai T."/>
            <person name="Asai K."/>
            <person name="Machida M."/>
            <person name="Nierman W.C."/>
            <person name="Denning D.W."/>
            <person name="Caddick M."/>
            <person name="Hynes M."/>
            <person name="Paoletti M."/>
            <person name="Fischer R."/>
            <person name="Miller B."/>
            <person name="Dyer P."/>
            <person name="Sachs M.S."/>
            <person name="Osmani S.A."/>
            <person name="Birren B.W."/>
        </authorList>
    </citation>
    <scope>NUCLEOTIDE SEQUENCE [LARGE SCALE GENOMIC DNA]</scope>
    <source>
        <strain evidence="2">FGSC A4 / ATCC 38163 / CBS 112.46 / NRRL 194 / M139</strain>
    </source>
</reference>
<dbReference type="Proteomes" id="UP000000560">
    <property type="component" value="Chromosome VII"/>
</dbReference>
<dbReference type="KEGG" id="ani:ANIA_02203"/>
<protein>
    <submittedName>
        <fullName evidence="1">Uncharacterized protein</fullName>
    </submittedName>
</protein>
<dbReference type="AlphaFoldDB" id="Q5BB77"/>
<organism evidence="1 2">
    <name type="scientific">Emericella nidulans (strain FGSC A4 / ATCC 38163 / CBS 112.46 / NRRL 194 / M139)</name>
    <name type="common">Aspergillus nidulans</name>
    <dbReference type="NCBI Taxonomy" id="227321"/>
    <lineage>
        <taxon>Eukaryota</taxon>
        <taxon>Fungi</taxon>
        <taxon>Dikarya</taxon>
        <taxon>Ascomycota</taxon>
        <taxon>Pezizomycotina</taxon>
        <taxon>Eurotiomycetes</taxon>
        <taxon>Eurotiomycetidae</taxon>
        <taxon>Eurotiales</taxon>
        <taxon>Aspergillaceae</taxon>
        <taxon>Aspergillus</taxon>
        <taxon>Aspergillus subgen. Nidulantes</taxon>
    </lineage>
</organism>
<proteinExistence type="predicted"/>